<keyword evidence="1" id="KW-0418">Kinase</keyword>
<dbReference type="GO" id="GO:0000285">
    <property type="term" value="F:1-phosphatidylinositol-3-phosphate 5-kinase activity"/>
    <property type="evidence" value="ECO:0007669"/>
    <property type="project" value="TreeGrafter"/>
</dbReference>
<dbReference type="EMBL" id="CVMV01000045">
    <property type="protein sequence ID" value="CRG95643.1"/>
    <property type="molecule type" value="Genomic_DNA"/>
</dbReference>
<dbReference type="RefSeq" id="XP_028528451.1">
    <property type="nucleotide sequence ID" value="XM_028671838.1"/>
</dbReference>
<sequence>MEKNFSEKYVSFQNNSKQLNTSQKIFEWIFNYPLFNEIRNTNLSNQLGNIEIKRDVHKELQTIVSKKNGKNNNSNFNIRKCSEFTSNPIKNEIKAKDYSLINNNKFYINIIKKSEKIYNCYYEEIKNEKKNKIIFENVKEKYFKKKKCNREDFHIDTILQQNVNKEKSFILEEKFNPFFNFFEKENKNIYHSSINFSLKTNIQLNKYFYKIILNQLNYYRIKKDIYINILNIINEISKYYHSYGYDILNNIKIKCFPYKKIGNSFYINGLVFSNCSIYFNDLEIENPKILLLDTEKKIKYEKLENYYSYNYNYFLWKKLSNRFLNIILVHGELDFYIKKLLINKKIYFFTSIKKKNMNRLSNLLRIQILNYENFLNFDNGYVANANYFKIQKYKKNVKNIFLCCNNKFLTVCIFGKKEINENVLIKKNEKSDYLTVKESSLKNNMKNTTIFDDYFKREVEKENILNNFINVYYKNKNDDYIIDYFFINKEKKISFSGKEKNENKKNLLINHLKNIVIIKKVKKILKFIIFLSFHIYKQIYLNNYLDRTLISLSDENINTNLIYHKSYNDLNSLILSSFFFIYPTKKKITPINLMSNLFHLINIKSPLTHERINILHKLINANKIIKEQIYNNYEYCFFTSEKNKIIDIVNFFFFNNFMQNYESSYEYIFYYLKIINNTYLHYNHQSILINDQNILNGINLLSNHIPPNDQITVEYKMNEKVEKIIVENILYYSYDFQSSKNIEMIIYFICPNYLFIKNIYNNINIYLFDNQKNNSIKLFYNFFFNYKYIYDITIQQFIYIMHSLSFKLKCPFDLCRNYLCYHQMCIQIFLKKILITIKKEKNENSEDNIILNIICNKCNYVNEKNMNLNFSFSEFLLCIIHSDNYINRCCNHNAEYNSYVLYFKNIKINFQVYNNNIYKSIGKFKKIHMNKSSNERMINNDNTHNKKTNLNYLNKKKVEKKLKNYIKRNIKNIIQSNIFYYFPCKCFTRGYNLKKKKKKKNYSSFNLNSVIENFPSFNNSMLPMYSTLKFFIYNYAIKYYRSKNKHLYMKSNKKIKKENYHNPYSPLYFKNKCKKCKYIKISNFPTLVFFNSLFIIKRIFYNFYSLISFLIDLLNKNIFMKINEITYILNNRTICFIDDNFLSTKGDLKKNNNNNQCNMEDLTCKEYRESKEVIINENLSSNSHQMNIYINEVNQEKFENKINEEINNDTVEINYKYIKINSKDIFNFDTNLANSKLYNNTINLEDYSKKKNNLIKEFLLFKKLRNIIRHYEKYLIKILINFYFYGVINLKRKNFSLEIEIFFSYYIMILEKINIEIQKNIEKIDKIRSKEKLKYLNFTKNINKKLKFFIFDYYTKEKRKRKRTGNKKKKKKCKLVCINEENYSHLNPSYHANFNKIKKEKNKFFYFSSEYDISKLYINEKSYIYNIENYRRKKNIDFTNKEDYENENNKSFYMHISKIIKEEKKSLNNKKTEKKKKKNSLFIFKPNDTSNVIFHSLISENYKKKLKEIYEKEKEIICKGNNISNNCKKILRQDMFCNKKKKFPYMIHYNDIEKYLNKCINNLHNNFCDDNMKDFLNCKNNDIITVLLSNNICVYVYFPLQFFYLRKFLFEKEINFLRSLKKSNHINFDYKKKNFIKTYDGKYIIKEINRHEFKSFVTKFKEFFQQFSDIFFKFKKSLLCFMYGLFQIEIKKKNKKTVKTYIILENVRINNINAKILIFDIKGARKKKNLQNLLIQNNRNSSFFENSENISLNATKIKEEEYLSSDELSDKSMNLKYFTEYIQKEKKKKKNHKSTANQIEEYKNKYKKNSLDFPLLSRSSKLKKKKENKKNKKKELYTTEFNEEGSDRKKKNRNNKKYSNDINEQINREQKKNYNSNKNEEKMNKFYKRYKRKILNGNCSHIKSLKKPITNLRLKKNISDTKEKSKWSKLKIGKRKIELNKKSQKENNNFLKEIIQNIKIYLSVNQRILKLKKKKNNKCKFKNNLKRKYLYDTKYSLHFLSKKKEQILNKENLNNYKIKHSSTNEETYDLLYKVMYNNKNFESSNSLEKYNHFTIDNYNTLRNYYVLFDDNFKDFIKAKIINLEYNDYKYLIDSLKNDTNFLSSLDIMDYSLLIHIDISNFQIAFKIIDYLRPYTWDKSVENFSKSVLYLTKGYRPTIIHSEYYKKRFLSNIRKYFFYYVPLYTLKKKNVFKIASRNNSFSIVNLNKNHPYKNYFFYFLFNIIIRYYNNSNIYNKYLYKNEKFDDDYHFANLYSQKNIFLFLNYYLKEYVTKSVEEKKKIYKDNFLFYFNNINIMNSYIYENHLIQFDKILSNDVCVSQNYKTKSELIHLNKTFLRKNGYEDKLLCNPILPYCTLENFNILNDKNNNFSIVNKNDLLFVKNFESSDKIKYFTEYSEITQNFFNRNQSFNEKHFKRLKKKFFKKITELQIKILKKLQKSKLNIENISYYVHNNVFIEMNDINLHHTNINYLDAFNIYNICEKEYINKGKRVKNKKKEKLFLYIPSYFLFILNKN</sequence>
<evidence type="ECO:0000313" key="4">
    <source>
        <dbReference type="EMBL" id="CRG95643.1"/>
    </source>
</evidence>
<dbReference type="Gene3D" id="3.50.7.10">
    <property type="entry name" value="GroEL"/>
    <property type="match status" value="1"/>
</dbReference>
<keyword evidence="1" id="KW-0808">Transferase</keyword>
<organism evidence="4 5">
    <name type="scientific">Plasmodium gallinaceum</name>
    <dbReference type="NCBI Taxonomy" id="5849"/>
    <lineage>
        <taxon>Eukaryota</taxon>
        <taxon>Sar</taxon>
        <taxon>Alveolata</taxon>
        <taxon>Apicomplexa</taxon>
        <taxon>Aconoidasida</taxon>
        <taxon>Haemosporida</taxon>
        <taxon>Plasmodiidae</taxon>
        <taxon>Plasmodium</taxon>
        <taxon>Plasmodium (Haemamoeba)</taxon>
    </lineage>
</organism>
<dbReference type="VEuPathDB" id="PlasmoDB:PGAL8A_00284000"/>
<dbReference type="SUPFAM" id="SSF56104">
    <property type="entry name" value="SAICAR synthase-like"/>
    <property type="match status" value="2"/>
</dbReference>
<gene>
    <name evidence="4" type="ORF">PGAL8A_00284000</name>
</gene>
<dbReference type="PANTHER" id="PTHR45748">
    <property type="entry name" value="1-PHOSPHATIDYLINOSITOL 3-PHOSPHATE 5-KINASE-RELATED"/>
    <property type="match status" value="1"/>
</dbReference>
<dbReference type="GO" id="GO:0005524">
    <property type="term" value="F:ATP binding"/>
    <property type="evidence" value="ECO:0007669"/>
    <property type="project" value="UniProtKB-UniRule"/>
</dbReference>
<feature type="region of interest" description="Disordered" evidence="2">
    <location>
        <begin position="1822"/>
        <end position="1871"/>
    </location>
</feature>
<keyword evidence="5" id="KW-1185">Reference proteome</keyword>
<accession>A0A1J1GTS6</accession>
<dbReference type="InterPro" id="IPR002498">
    <property type="entry name" value="PInositol-4-P-4/5-kinase_core"/>
</dbReference>
<dbReference type="SUPFAM" id="SSF52029">
    <property type="entry name" value="GroEL apical domain-like"/>
    <property type="match status" value="1"/>
</dbReference>
<dbReference type="PANTHER" id="PTHR45748:SF7">
    <property type="entry name" value="1-PHOSPHATIDYLINOSITOL 3-PHOSPHATE 5-KINASE-RELATED"/>
    <property type="match status" value="1"/>
</dbReference>
<proteinExistence type="predicted"/>
<keyword evidence="1" id="KW-0067">ATP-binding</keyword>
<evidence type="ECO:0000256" key="2">
    <source>
        <dbReference type="SAM" id="MobiDB-lite"/>
    </source>
</evidence>
<dbReference type="SMART" id="SM00330">
    <property type="entry name" value="PIPKc"/>
    <property type="match status" value="1"/>
</dbReference>
<dbReference type="GeneID" id="39731373"/>
<comment type="caution">
    <text evidence="4">The sequence shown here is derived from an EMBL/GenBank/DDBJ whole genome shotgun (WGS) entry which is preliminary data.</text>
</comment>
<feature type="compositionally biased region" description="Basic residues" evidence="2">
    <location>
        <begin position="1822"/>
        <end position="1833"/>
    </location>
</feature>
<dbReference type="GO" id="GO:0046854">
    <property type="term" value="P:phosphatidylinositol phosphate biosynthetic process"/>
    <property type="evidence" value="ECO:0007669"/>
    <property type="project" value="TreeGrafter"/>
</dbReference>
<dbReference type="Gene3D" id="3.30.260.10">
    <property type="entry name" value="TCP-1-like chaperonin intermediate domain"/>
    <property type="match status" value="1"/>
</dbReference>
<name>A0A1J1GTS6_PLAGA</name>
<dbReference type="InterPro" id="IPR027410">
    <property type="entry name" value="TCP-1-like_intermed_sf"/>
</dbReference>
<reference evidence="4" key="1">
    <citation type="submission" date="2015-04" db="EMBL/GenBank/DDBJ databases">
        <authorList>
            <consortium name="Pathogen Informatics"/>
        </authorList>
    </citation>
    <scope>NUCLEOTIDE SEQUENCE [LARGE SCALE GENOMIC DNA]</scope>
    <source>
        <strain evidence="4">8A</strain>
    </source>
</reference>
<evidence type="ECO:0000313" key="5">
    <source>
        <dbReference type="Proteomes" id="UP000220797"/>
    </source>
</evidence>
<dbReference type="PROSITE" id="PS51455">
    <property type="entry name" value="PIPK"/>
    <property type="match status" value="1"/>
</dbReference>
<keyword evidence="1" id="KW-0547">Nucleotide-binding</keyword>
<feature type="domain" description="PIPK" evidence="3">
    <location>
        <begin position="1535"/>
        <end position="2176"/>
    </location>
</feature>
<dbReference type="GO" id="GO:0010008">
    <property type="term" value="C:endosome membrane"/>
    <property type="evidence" value="ECO:0007669"/>
    <property type="project" value="TreeGrafter"/>
</dbReference>
<evidence type="ECO:0000259" key="3">
    <source>
        <dbReference type="PROSITE" id="PS51455"/>
    </source>
</evidence>
<dbReference type="Proteomes" id="UP000220797">
    <property type="component" value="Unassembled WGS sequence"/>
</dbReference>
<evidence type="ECO:0000256" key="1">
    <source>
        <dbReference type="PROSITE-ProRule" id="PRU00781"/>
    </source>
</evidence>
<dbReference type="OrthoDB" id="660555at2759"/>
<dbReference type="OMA" id="HQICIQI"/>
<dbReference type="InterPro" id="IPR027409">
    <property type="entry name" value="GroEL-like_apical_dom_sf"/>
</dbReference>
<protein>
    <recommendedName>
        <fullName evidence="3">PIPK domain-containing protein</fullName>
    </recommendedName>
</protein>